<dbReference type="GeneID" id="120282718"/>
<feature type="region of interest" description="Disordered" evidence="1">
    <location>
        <begin position="212"/>
        <end position="247"/>
    </location>
</feature>
<feature type="compositionally biased region" description="Basic residues" evidence="1">
    <location>
        <begin position="228"/>
        <end position="247"/>
    </location>
</feature>
<evidence type="ECO:0000313" key="3">
    <source>
        <dbReference type="RefSeq" id="XP_039145505.1"/>
    </source>
</evidence>
<keyword evidence="2" id="KW-1185">Reference proteome</keyword>
<reference evidence="3" key="1">
    <citation type="submission" date="2025-08" db="UniProtKB">
        <authorList>
            <consortium name="RefSeq"/>
        </authorList>
    </citation>
    <scope>IDENTIFICATION</scope>
</reference>
<dbReference type="RefSeq" id="XP_039145505.1">
    <property type="nucleotide sequence ID" value="XM_039289571.1"/>
</dbReference>
<dbReference type="Proteomes" id="UP001515500">
    <property type="component" value="Chromosome 18"/>
</dbReference>
<dbReference type="Pfam" id="PF14223">
    <property type="entry name" value="Retrotran_gag_2"/>
    <property type="match status" value="1"/>
</dbReference>
<protein>
    <submittedName>
        <fullName evidence="3">Uncharacterized protein LOC120282718</fullName>
    </submittedName>
</protein>
<name>A0AB40D3Z6_DIOCR</name>
<sequence length="283" mass="31675">MAGNTGNSSSSTTAPYFNGEGYNLWSLKMETLLLSRKLWGVVDKGFDEEDDDVQSLEDNVQKNAKALFLMQQALEERILIRISGTRVAKKAWDILKKEYQGCSKSSAAKLHSYRQEYENLRMKNGESVQDYISRVLTTAYHIQALGEELDEKAIVGKILRSLSLKFRHVVSSIIEANDLSILTVDELSRSLKGHEGRLDMESDQVEVKAFHIKGEGSSSNSTDNAGRGKGHGGFRGRGRGRRRGRGLRRRMLMLMVKKIRPTSNAIIVRSTATTNHSVGTRRV</sequence>
<organism evidence="2 3">
    <name type="scientific">Dioscorea cayennensis subsp. rotundata</name>
    <name type="common">White Guinea yam</name>
    <name type="synonym">Dioscorea rotundata</name>
    <dbReference type="NCBI Taxonomy" id="55577"/>
    <lineage>
        <taxon>Eukaryota</taxon>
        <taxon>Viridiplantae</taxon>
        <taxon>Streptophyta</taxon>
        <taxon>Embryophyta</taxon>
        <taxon>Tracheophyta</taxon>
        <taxon>Spermatophyta</taxon>
        <taxon>Magnoliopsida</taxon>
        <taxon>Liliopsida</taxon>
        <taxon>Dioscoreales</taxon>
        <taxon>Dioscoreaceae</taxon>
        <taxon>Dioscorea</taxon>
    </lineage>
</organism>
<evidence type="ECO:0000313" key="2">
    <source>
        <dbReference type="Proteomes" id="UP001515500"/>
    </source>
</evidence>
<gene>
    <name evidence="3" type="primary">LOC120282718</name>
</gene>
<dbReference type="PANTHER" id="PTHR35317:SF35">
    <property type="entry name" value="DUF4219 DOMAIN-CONTAINING PROTEIN"/>
    <property type="match status" value="1"/>
</dbReference>
<proteinExistence type="predicted"/>
<dbReference type="PANTHER" id="PTHR35317">
    <property type="entry name" value="OS04G0629600 PROTEIN"/>
    <property type="match status" value="1"/>
</dbReference>
<dbReference type="AlphaFoldDB" id="A0AB40D3Z6"/>
<accession>A0AB40D3Z6</accession>
<evidence type="ECO:0000256" key="1">
    <source>
        <dbReference type="SAM" id="MobiDB-lite"/>
    </source>
</evidence>